<proteinExistence type="predicted"/>
<protein>
    <submittedName>
        <fullName evidence="1">Type III effector HopI1</fullName>
    </submittedName>
</protein>
<evidence type="ECO:0000313" key="1">
    <source>
        <dbReference type="EMBL" id="VWO99861.1"/>
    </source>
</evidence>
<organism evidence="1">
    <name type="scientific">Ganoderma boninense</name>
    <dbReference type="NCBI Taxonomy" id="34458"/>
    <lineage>
        <taxon>Eukaryota</taxon>
        <taxon>Fungi</taxon>
        <taxon>Dikarya</taxon>
        <taxon>Basidiomycota</taxon>
        <taxon>Agaricomycotina</taxon>
        <taxon>Agaricomycetes</taxon>
        <taxon>Polyporales</taxon>
        <taxon>Polyporaceae</taxon>
        <taxon>Ganoderma</taxon>
    </lineage>
</organism>
<dbReference type="InterPro" id="IPR046521">
    <property type="entry name" value="DUF6698"/>
</dbReference>
<name>A0A5K1K4H4_9APHY</name>
<dbReference type="Pfam" id="PF20414">
    <property type="entry name" value="DUF6698"/>
    <property type="match status" value="1"/>
</dbReference>
<dbReference type="AlphaFoldDB" id="A0A5K1K4H4"/>
<dbReference type="EMBL" id="LR727964">
    <property type="protein sequence ID" value="VWO99861.1"/>
    <property type="molecule type" value="Genomic_DNA"/>
</dbReference>
<sequence>MVVYAAPTFALLHIFPPLLHLRPPQPRHFVMPDENVPPQIGQKRSLDESALNLPPRKKAGVSCPWRLKGRHLGRSIHAFANYAQLVVKGIQLDKDLALLPDNEIEKFPFEVRHQYDIYQQLLQQLPDLCQGLSRESIDTRDLNKICASLQAGANASRADDVKSLKGAVIDWLTLMYGGLSPAVARNQMSGRGFAHDTIGKELCPAGLDWNDPSTKNALQKGEMIVNSDQWPIFIYLNGMYDPESPWTGLLRGRLLAFKHVFTSPSSVDDSGRSTKSSNAAMHGMTKVTPASIVYVATLVRFALGTRATFACNDTTADYQKFYNMLLAFLVHPAERENVNDLLSWWNKQVFPNHIPSSFAPTANSPLAKLMEKRNATNIPNRTALSG</sequence>
<gene>
    <name evidence="1" type="primary">Q8RP09</name>
</gene>
<reference evidence="1" key="1">
    <citation type="submission" date="2019-10" db="EMBL/GenBank/DDBJ databases">
        <authorList>
            <person name="Nor Muhammad N."/>
        </authorList>
    </citation>
    <scope>NUCLEOTIDE SEQUENCE</scope>
</reference>
<accession>A0A5K1K4H4</accession>